<evidence type="ECO:0000313" key="6">
    <source>
        <dbReference type="EMBL" id="QCQ44877.1"/>
    </source>
</evidence>
<reference evidence="10 11" key="4">
    <citation type="submission" date="2019-03" db="EMBL/GenBank/DDBJ databases">
        <title>Complete genome assembly of MDR B. fragilis.</title>
        <authorList>
            <person name="Sydenham T.V."/>
            <person name="Hasman H."/>
            <person name="Justesen U.S."/>
        </authorList>
    </citation>
    <scope>NUCLEOTIDE SEQUENCE [LARGE SCALE GENOMIC DNA]</scope>
    <source>
        <strain evidence="5 10">DCMOUH0067B</strain>
        <strain evidence="6 11">DCMSKEJBY0001B</strain>
    </source>
</reference>
<reference evidence="12 13" key="3">
    <citation type="submission" date="2018-08" db="EMBL/GenBank/DDBJ databases">
        <title>A genome reference for cultivated species of the human gut microbiota.</title>
        <authorList>
            <person name="Zou Y."/>
            <person name="Xue W."/>
            <person name="Luo G."/>
        </authorList>
    </citation>
    <scope>NUCLEOTIDE SEQUENCE [LARGE SCALE GENOMIC DNA]</scope>
    <source>
        <strain evidence="9 12">AM18-6</strain>
        <strain evidence="8 13">OF01-1</strain>
    </source>
</reference>
<sequence length="377" mass="43027">MKQPIRQRLESLDALRGLDLFFLVALGPLLRTLVRAIDSPHLDGVNWCLRHVDWIGFSPWDLIMPLFLFMSGISIPFALSRFKGEADKSKLIYRLCKRVLLLWIFGMMCQGNLLSFDPDHLYLYTNTLQSIATGYIAAALLFLYTGRKTQIVLCVALLLIYWAAMKFISIDGYGGGNYTPEGNLAEWIDRTVLGRFRDGASVENGTIIFAEGYYYTWILSSLNFIVTVMTGLFAGYIAKDATEGKHKLRLYFGIGAGMVLAGWTWGLVFPVIKTIWTSSMVLVSSGYCFLLMGLFYYWIDYKQHRSHLTLLKVYGMNSILAYLLDCIFDFRCIGNSLFYGLEPYMGAYYPVLISLVSISIVYVILWLLYQRSIFLRV</sequence>
<evidence type="ECO:0000313" key="12">
    <source>
        <dbReference type="Proteomes" id="UP000266644"/>
    </source>
</evidence>
<evidence type="ECO:0000313" key="8">
    <source>
        <dbReference type="EMBL" id="RGY70594.1"/>
    </source>
</evidence>
<feature type="transmembrane region" description="Helical" evidence="1">
    <location>
        <begin position="122"/>
        <end position="144"/>
    </location>
</feature>
<feature type="transmembrane region" description="Helical" evidence="1">
    <location>
        <begin position="319"/>
        <end position="341"/>
    </location>
</feature>
<dbReference type="EMBL" id="CP036553">
    <property type="protein sequence ID" value="QCQ35956.1"/>
    <property type="molecule type" value="Genomic_DNA"/>
</dbReference>
<dbReference type="PANTHER" id="PTHR31061:SF24">
    <property type="entry name" value="LD22376P"/>
    <property type="match status" value="1"/>
</dbReference>
<dbReference type="EMBL" id="JAPUAC010000008">
    <property type="protein sequence ID" value="MCZ2654925.1"/>
    <property type="molecule type" value="Genomic_DNA"/>
</dbReference>
<dbReference type="EMBL" id="QSDG01000003">
    <property type="protein sequence ID" value="RGY70594.1"/>
    <property type="molecule type" value="Genomic_DNA"/>
</dbReference>
<evidence type="ECO:0000313" key="7">
    <source>
        <dbReference type="EMBL" id="QKH84975.1"/>
    </source>
</evidence>
<evidence type="ECO:0000313" key="3">
    <source>
        <dbReference type="EMBL" id="MCZ2654925.1"/>
    </source>
</evidence>
<evidence type="ECO:0000313" key="14">
    <source>
        <dbReference type="Proteomes" id="UP000501467"/>
    </source>
</evidence>
<dbReference type="RefSeq" id="WP_005775597.1">
    <property type="nucleotide sequence ID" value="NZ_CABJEQ010000018.1"/>
</dbReference>
<dbReference type="PANTHER" id="PTHR31061">
    <property type="entry name" value="LD22376P"/>
    <property type="match status" value="1"/>
</dbReference>
<reference evidence="3" key="6">
    <citation type="submission" date="2022-12" db="EMBL/GenBank/DDBJ databases">
        <title>Development of a Multilocus Sequence Typing Scheme for Bacteroides fragilis Based on Whole Genome Sequencing Data and Clinical Application.</title>
        <authorList>
            <person name="Nielsen F.D."/>
            <person name="Justesen U.S."/>
        </authorList>
    </citation>
    <scope>NUCLEOTIDE SEQUENCE</scope>
    <source>
        <strain evidence="4">BF_AM_ODE_DK_2015_4</strain>
        <strain evidence="3">BF_BC_ODE_DK_2015_2</strain>
    </source>
</reference>
<dbReference type="OrthoDB" id="9788724at2"/>
<feature type="transmembrane region" description="Helical" evidence="1">
    <location>
        <begin position="57"/>
        <end position="79"/>
    </location>
</feature>
<evidence type="ECO:0000313" key="5">
    <source>
        <dbReference type="EMBL" id="QCQ35956.1"/>
    </source>
</evidence>
<evidence type="ECO:0000313" key="11">
    <source>
        <dbReference type="Proteomes" id="UP000036847"/>
    </source>
</evidence>
<reference evidence="2" key="1">
    <citation type="book" date="2014" name="THE 24TH EUROPEAN CONGRESS OF CLINICAL MICROBIOLOGY AND INFECTIOUS DISEASES" publisher="ECCMID 2014" city="Barcelona, Spain">
        <title>Identification of resistance genes in three multidrug-resistant Bacteroides fragilis isolates by whole genome sequencing.</title>
        <editorList>
            <person name="Unknown"/>
            <person name="A."/>
        </editorList>
        <authorList>
            <person name="Sydenham T.V."/>
            <person name="Hasman H."/>
            <person name="Wang M."/>
            <person name="Soki J."/>
            <person name="Nagy E."/>
            <person name="Justesen U.S."/>
        </authorList>
    </citation>
    <scope>NUCLEOTIDE SEQUENCE</scope>
    <source>
        <strain evidence="2">DCMOUH0018B</strain>
        <strain evidence="6">DCMSKEJBY0001B</strain>
    </source>
</reference>
<name>A0A081U2V5_BACFG</name>
<evidence type="ECO:0000313" key="2">
    <source>
        <dbReference type="EMBL" id="KFX75416.1"/>
    </source>
</evidence>
<dbReference type="Proteomes" id="UP000036847">
    <property type="component" value="Chromosome"/>
</dbReference>
<organism evidence="2">
    <name type="scientific">Bacteroides fragilis</name>
    <dbReference type="NCBI Taxonomy" id="817"/>
    <lineage>
        <taxon>Bacteria</taxon>
        <taxon>Pseudomonadati</taxon>
        <taxon>Bacteroidota</taxon>
        <taxon>Bacteroidia</taxon>
        <taxon>Bacteroidales</taxon>
        <taxon>Bacteroidaceae</taxon>
        <taxon>Bacteroides</taxon>
    </lineage>
</organism>
<dbReference type="Proteomes" id="UP000501467">
    <property type="component" value="Chromosome"/>
</dbReference>
<dbReference type="AlphaFoldDB" id="A0A081U2V5"/>
<dbReference type="Proteomes" id="UP000284614">
    <property type="component" value="Unassembled WGS sequence"/>
</dbReference>
<dbReference type="EMBL" id="CP054003">
    <property type="protein sequence ID" value="QKH84975.1"/>
    <property type="molecule type" value="Genomic_DNA"/>
</dbReference>
<dbReference type="EMBL" id="CP036546">
    <property type="protein sequence ID" value="QCQ44877.1"/>
    <property type="molecule type" value="Genomic_DNA"/>
</dbReference>
<evidence type="ECO:0000313" key="9">
    <source>
        <dbReference type="EMBL" id="RHH16391.1"/>
    </source>
</evidence>
<feature type="transmembrane region" description="Helical" evidence="1">
    <location>
        <begin position="214"/>
        <end position="238"/>
    </location>
</feature>
<dbReference type="Proteomes" id="UP001075704">
    <property type="component" value="Unassembled WGS sequence"/>
</dbReference>
<evidence type="ECO:0000256" key="1">
    <source>
        <dbReference type="SAM" id="Phobius"/>
    </source>
</evidence>
<dbReference type="Proteomes" id="UP001079672">
    <property type="component" value="Unassembled WGS sequence"/>
</dbReference>
<feature type="transmembrane region" description="Helical" evidence="1">
    <location>
        <begin position="250"/>
        <end position="269"/>
    </location>
</feature>
<dbReference type="EMBL" id="JMZZ02000102">
    <property type="protein sequence ID" value="KFX75416.1"/>
    <property type="molecule type" value="Genomic_DNA"/>
</dbReference>
<keyword evidence="1" id="KW-0472">Membrane</keyword>
<evidence type="ECO:0000313" key="10">
    <source>
        <dbReference type="Proteomes" id="UP000028294"/>
    </source>
</evidence>
<feature type="transmembrane region" description="Helical" evidence="1">
    <location>
        <begin position="347"/>
        <end position="369"/>
    </location>
</feature>
<proteinExistence type="predicted"/>
<feature type="transmembrane region" description="Helical" evidence="1">
    <location>
        <begin position="20"/>
        <end position="37"/>
    </location>
</feature>
<dbReference type="EMBL" id="QRJE01000001">
    <property type="protein sequence ID" value="RHH16391.1"/>
    <property type="molecule type" value="Genomic_DNA"/>
</dbReference>
<dbReference type="PATRIC" id="fig|817.51.peg.4832"/>
<keyword evidence="1" id="KW-0812">Transmembrane</keyword>
<feature type="transmembrane region" description="Helical" evidence="1">
    <location>
        <begin position="151"/>
        <end position="170"/>
    </location>
</feature>
<evidence type="ECO:0000313" key="13">
    <source>
        <dbReference type="Proteomes" id="UP000284614"/>
    </source>
</evidence>
<feature type="transmembrane region" description="Helical" evidence="1">
    <location>
        <begin position="99"/>
        <end position="116"/>
    </location>
</feature>
<accession>A0A081U2V5</accession>
<reference evidence="2" key="2">
    <citation type="submission" date="2014-07" db="EMBL/GenBank/DDBJ databases">
        <title>Genetics and epidemiology of antimicrobial resistance in B. fragilis group.</title>
        <authorList>
            <person name="Sydenham T.V."/>
            <person name="Hasman H."/>
            <person name="Kemp M."/>
            <person name="Justesen U.S."/>
        </authorList>
    </citation>
    <scope>NUCLEOTIDE SEQUENCE [LARGE SCALE GENOMIC DNA]</scope>
    <source>
        <strain evidence="2">DCMOUH0018B</strain>
    </source>
</reference>
<protein>
    <submittedName>
        <fullName evidence="3">DUF5009 domain-containing protein</fullName>
    </submittedName>
    <submittedName>
        <fullName evidence="2">Membrane protein</fullName>
    </submittedName>
</protein>
<dbReference type="EMBL" id="JAPTZU010000012">
    <property type="protein sequence ID" value="MCZ2689244.1"/>
    <property type="molecule type" value="Genomic_DNA"/>
</dbReference>
<reference evidence="7 14" key="5">
    <citation type="submission" date="2020-05" db="EMBL/GenBank/DDBJ databases">
        <title>FDA dAtabase for Regulatory Grade micrObial Sequences (FDA-ARGOS): Supporting development and validation of Infectious Disease Dx tests.</title>
        <authorList>
            <person name="Bojja K."/>
            <person name="Kessler A."/>
            <person name="Tallon L."/>
            <person name="Sadzewicz L."/>
            <person name="Zhao X."/>
            <person name="Vavikolanu K."/>
            <person name="Mehta A."/>
            <person name="Aluvathingal J."/>
            <person name="Nadendla S."/>
            <person name="Myers T."/>
            <person name="Yan Y."/>
            <person name="Sichtig H."/>
        </authorList>
    </citation>
    <scope>NUCLEOTIDE SEQUENCE [LARGE SCALE GENOMIC DNA]</scope>
    <source>
        <strain evidence="7 14">FDAARGOS_763</strain>
    </source>
</reference>
<dbReference type="Proteomes" id="UP000028294">
    <property type="component" value="Chromosome"/>
</dbReference>
<dbReference type="Proteomes" id="UP000266644">
    <property type="component" value="Unassembled WGS sequence"/>
</dbReference>
<evidence type="ECO:0000313" key="4">
    <source>
        <dbReference type="EMBL" id="MCZ2689244.1"/>
    </source>
</evidence>
<feature type="transmembrane region" description="Helical" evidence="1">
    <location>
        <begin position="275"/>
        <end position="299"/>
    </location>
</feature>
<gene>
    <name evidence="9" type="ORF">DW228_00310</name>
    <name evidence="8" type="ORF">DXA27_04190</name>
    <name evidence="6" type="ORF">EC80_008465</name>
    <name evidence="2" type="ORF">EE52_0207320</name>
    <name evidence="7" type="ORF">FOC69_11590</name>
    <name evidence="5" type="ORF">IA74_007485</name>
    <name evidence="3" type="ORF">O1422_12210</name>
    <name evidence="4" type="ORF">O1433_17235</name>
</gene>
<keyword evidence="1" id="KW-1133">Transmembrane helix</keyword>